<name>A0A6A6CJI3_ZASCE</name>
<dbReference type="InterPro" id="IPR011330">
    <property type="entry name" value="Glyco_hydro/deAcase_b/a-brl"/>
</dbReference>
<accession>A0A6A6CJI3</accession>
<evidence type="ECO:0000313" key="3">
    <source>
        <dbReference type="Proteomes" id="UP000799537"/>
    </source>
</evidence>
<dbReference type="GO" id="GO:0016810">
    <property type="term" value="F:hydrolase activity, acting on carbon-nitrogen (but not peptide) bonds"/>
    <property type="evidence" value="ECO:0007669"/>
    <property type="project" value="InterPro"/>
</dbReference>
<proteinExistence type="predicted"/>
<dbReference type="PANTHER" id="PTHR47561:SF1">
    <property type="entry name" value="POLYSACCHARIDE DEACETYLASE FAMILY PROTEIN (AFU_ORTHOLOGUE AFUA_6G05030)"/>
    <property type="match status" value="1"/>
</dbReference>
<dbReference type="Gene3D" id="3.20.20.370">
    <property type="entry name" value="Glycoside hydrolase/deacetylase"/>
    <property type="match status" value="1"/>
</dbReference>
<gene>
    <name evidence="2" type="ORF">M409DRAFT_66769</name>
</gene>
<dbReference type="InterPro" id="IPR002509">
    <property type="entry name" value="NODB_dom"/>
</dbReference>
<dbReference type="OrthoDB" id="3162524at2759"/>
<dbReference type="PROSITE" id="PS51677">
    <property type="entry name" value="NODB"/>
    <property type="match status" value="1"/>
</dbReference>
<dbReference type="GeneID" id="54570357"/>
<protein>
    <recommendedName>
        <fullName evidence="1">NodB homology domain-containing protein</fullName>
    </recommendedName>
</protein>
<dbReference type="Proteomes" id="UP000799537">
    <property type="component" value="Unassembled WGS sequence"/>
</dbReference>
<reference evidence="2" key="1">
    <citation type="journal article" date="2020" name="Stud. Mycol.">
        <title>101 Dothideomycetes genomes: a test case for predicting lifestyles and emergence of pathogens.</title>
        <authorList>
            <person name="Haridas S."/>
            <person name="Albert R."/>
            <person name="Binder M."/>
            <person name="Bloem J."/>
            <person name="Labutti K."/>
            <person name="Salamov A."/>
            <person name="Andreopoulos B."/>
            <person name="Baker S."/>
            <person name="Barry K."/>
            <person name="Bills G."/>
            <person name="Bluhm B."/>
            <person name="Cannon C."/>
            <person name="Castanera R."/>
            <person name="Culley D."/>
            <person name="Daum C."/>
            <person name="Ezra D."/>
            <person name="Gonzalez J."/>
            <person name="Henrissat B."/>
            <person name="Kuo A."/>
            <person name="Liang C."/>
            <person name="Lipzen A."/>
            <person name="Lutzoni F."/>
            <person name="Magnuson J."/>
            <person name="Mondo S."/>
            <person name="Nolan M."/>
            <person name="Ohm R."/>
            <person name="Pangilinan J."/>
            <person name="Park H.-J."/>
            <person name="Ramirez L."/>
            <person name="Alfaro M."/>
            <person name="Sun H."/>
            <person name="Tritt A."/>
            <person name="Yoshinaga Y."/>
            <person name="Zwiers L.-H."/>
            <person name="Turgeon B."/>
            <person name="Goodwin S."/>
            <person name="Spatafora J."/>
            <person name="Crous P."/>
            <person name="Grigoriev I."/>
        </authorList>
    </citation>
    <scope>NUCLEOTIDE SEQUENCE</scope>
    <source>
        <strain evidence="2">ATCC 36951</strain>
    </source>
</reference>
<keyword evidence="3" id="KW-1185">Reference proteome</keyword>
<dbReference type="RefSeq" id="XP_033667199.1">
    <property type="nucleotide sequence ID" value="XM_033817085.1"/>
</dbReference>
<sequence>MAASTWPKGAQVAISFTCDNLGEAQEINSGVWPTNVAPGTHWSVLKVLPNVLQTLERHGVKATFFFETWSIGIYGAVTKDVVERGHEIAWHGWQHENWTQLSAHEERDVFSRSFSQAQDLGCMYKGFRPPGGLINEQTGSLLHKYGVRYISPAAERASVENGLAILPFQWEAVDAFYYMDQFSNLRQQYNVQRDSLGPDACLRGMLDLVERAVESNAYVSVLFHPILQDSSEKLAVFEEVVNRVAHDPRIWCAPCYEVADWVLENRDKFSSNPGWPKATW</sequence>
<evidence type="ECO:0000259" key="1">
    <source>
        <dbReference type="PROSITE" id="PS51677"/>
    </source>
</evidence>
<dbReference type="PANTHER" id="PTHR47561">
    <property type="entry name" value="POLYSACCHARIDE DEACETYLASE FAMILY PROTEIN (AFU_ORTHOLOGUE AFUA_6G05030)"/>
    <property type="match status" value="1"/>
</dbReference>
<organism evidence="2 3">
    <name type="scientific">Zasmidium cellare ATCC 36951</name>
    <dbReference type="NCBI Taxonomy" id="1080233"/>
    <lineage>
        <taxon>Eukaryota</taxon>
        <taxon>Fungi</taxon>
        <taxon>Dikarya</taxon>
        <taxon>Ascomycota</taxon>
        <taxon>Pezizomycotina</taxon>
        <taxon>Dothideomycetes</taxon>
        <taxon>Dothideomycetidae</taxon>
        <taxon>Mycosphaerellales</taxon>
        <taxon>Mycosphaerellaceae</taxon>
        <taxon>Zasmidium</taxon>
    </lineage>
</organism>
<dbReference type="AlphaFoldDB" id="A0A6A6CJI3"/>
<dbReference type="EMBL" id="ML993597">
    <property type="protein sequence ID" value="KAF2166310.1"/>
    <property type="molecule type" value="Genomic_DNA"/>
</dbReference>
<evidence type="ECO:0000313" key="2">
    <source>
        <dbReference type="EMBL" id="KAF2166310.1"/>
    </source>
</evidence>
<dbReference type="GO" id="GO:0005975">
    <property type="term" value="P:carbohydrate metabolic process"/>
    <property type="evidence" value="ECO:0007669"/>
    <property type="project" value="InterPro"/>
</dbReference>
<dbReference type="SUPFAM" id="SSF88713">
    <property type="entry name" value="Glycoside hydrolase/deacetylase"/>
    <property type="match status" value="1"/>
</dbReference>
<dbReference type="Pfam" id="PF01522">
    <property type="entry name" value="Polysacc_deac_1"/>
    <property type="match status" value="1"/>
</dbReference>
<feature type="domain" description="NodB homology" evidence="1">
    <location>
        <begin position="29"/>
        <end position="280"/>
    </location>
</feature>